<keyword evidence="4" id="KW-1185">Reference proteome</keyword>
<evidence type="ECO:0000259" key="2">
    <source>
        <dbReference type="PROSITE" id="PS51186"/>
    </source>
</evidence>
<dbReference type="PROSITE" id="PS51186">
    <property type="entry name" value="GNAT"/>
    <property type="match status" value="1"/>
</dbReference>
<dbReference type="SUPFAM" id="SSF55729">
    <property type="entry name" value="Acyl-CoA N-acyltransferases (Nat)"/>
    <property type="match status" value="1"/>
</dbReference>
<dbReference type="CDD" id="cd04301">
    <property type="entry name" value="NAT_SF"/>
    <property type="match status" value="1"/>
</dbReference>
<proteinExistence type="predicted"/>
<protein>
    <submittedName>
        <fullName evidence="3">NAD(P)H-dependent FMN reductase</fullName>
    </submittedName>
</protein>
<dbReference type="OrthoDB" id="9812295at2"/>
<organism evidence="3 4">
    <name type="scientific">Saccharothrix saharensis</name>
    <dbReference type="NCBI Taxonomy" id="571190"/>
    <lineage>
        <taxon>Bacteria</taxon>
        <taxon>Bacillati</taxon>
        <taxon>Actinomycetota</taxon>
        <taxon>Actinomycetes</taxon>
        <taxon>Pseudonocardiales</taxon>
        <taxon>Pseudonocardiaceae</taxon>
        <taxon>Saccharothrix</taxon>
    </lineage>
</organism>
<dbReference type="SUPFAM" id="SSF52218">
    <property type="entry name" value="Flavoproteins"/>
    <property type="match status" value="1"/>
</dbReference>
<reference evidence="3 4" key="1">
    <citation type="submission" date="2019-06" db="EMBL/GenBank/DDBJ databases">
        <title>Sequencing the genomes of 1000 actinobacteria strains.</title>
        <authorList>
            <person name="Klenk H.-P."/>
        </authorList>
    </citation>
    <scope>NUCLEOTIDE SEQUENCE [LARGE SCALE GENOMIC DNA]</scope>
    <source>
        <strain evidence="3 4">DSM 45456</strain>
    </source>
</reference>
<dbReference type="InterPro" id="IPR029039">
    <property type="entry name" value="Flavoprotein-like_sf"/>
</dbReference>
<dbReference type="GO" id="GO:0016491">
    <property type="term" value="F:oxidoreductase activity"/>
    <property type="evidence" value="ECO:0007669"/>
    <property type="project" value="InterPro"/>
</dbReference>
<dbReference type="InterPro" id="IPR000182">
    <property type="entry name" value="GNAT_dom"/>
</dbReference>
<feature type="region of interest" description="Disordered" evidence="1">
    <location>
        <begin position="194"/>
        <end position="215"/>
    </location>
</feature>
<accession>A0A543JG71</accession>
<dbReference type="GO" id="GO:0010181">
    <property type="term" value="F:FMN binding"/>
    <property type="evidence" value="ECO:0007669"/>
    <property type="project" value="TreeGrafter"/>
</dbReference>
<dbReference type="InterPro" id="IPR016181">
    <property type="entry name" value="Acyl_CoA_acyltransferase"/>
</dbReference>
<dbReference type="EMBL" id="VFPP01000001">
    <property type="protein sequence ID" value="TQM81822.1"/>
    <property type="molecule type" value="Genomic_DNA"/>
</dbReference>
<comment type="caution">
    <text evidence="3">The sequence shown here is derived from an EMBL/GenBank/DDBJ whole genome shotgun (WGS) entry which is preliminary data.</text>
</comment>
<dbReference type="Gene3D" id="3.40.50.360">
    <property type="match status" value="1"/>
</dbReference>
<name>A0A543JG71_9PSEU</name>
<dbReference type="Pfam" id="PF03358">
    <property type="entry name" value="FMN_red"/>
    <property type="match status" value="1"/>
</dbReference>
<dbReference type="Proteomes" id="UP000316628">
    <property type="component" value="Unassembled WGS sequence"/>
</dbReference>
<dbReference type="Pfam" id="PF00583">
    <property type="entry name" value="Acetyltransf_1"/>
    <property type="match status" value="1"/>
</dbReference>
<feature type="domain" description="N-acetyltransferase" evidence="2">
    <location>
        <begin position="215"/>
        <end position="361"/>
    </location>
</feature>
<sequence>MSKNDAVRVLLIIAGTRPGRLGATVAEWFTRVTAAVAVDSRARVEVADLREIGLPLLDEPEHPSTGIYQHEHTRAWSRLVADADAFVIVTPEHNHGMPAALKNALDHLSAEWACKPVSFVGYGHTSAGTRAVHMAKQVATTLRMMPTGATVALRIGDHVAEGRMLDDPARDDAARGTLRELVRLARVLRPLYRPEAGPDAEPATPDGSRPPLPGVRVRPAEASDAAELVVLQRCCWVAEAVANETFDLGPLHETGDDVRAWADDWAVWCARLEGRLVGAVRARRDGDTWEIGRLMVAPDLAGRGLGTWLLRFAERQVPAGVGTLRLHTGARSHRNIALYERSGYRRGPVRDDAVLLTKPVTAVC</sequence>
<dbReference type="RefSeq" id="WP_141979732.1">
    <property type="nucleotide sequence ID" value="NZ_VFPP01000001.1"/>
</dbReference>
<gene>
    <name evidence="3" type="ORF">FHX81_4206</name>
</gene>
<dbReference type="GO" id="GO:0016747">
    <property type="term" value="F:acyltransferase activity, transferring groups other than amino-acyl groups"/>
    <property type="evidence" value="ECO:0007669"/>
    <property type="project" value="InterPro"/>
</dbReference>
<evidence type="ECO:0000256" key="1">
    <source>
        <dbReference type="SAM" id="MobiDB-lite"/>
    </source>
</evidence>
<dbReference type="GO" id="GO:0005829">
    <property type="term" value="C:cytosol"/>
    <property type="evidence" value="ECO:0007669"/>
    <property type="project" value="TreeGrafter"/>
</dbReference>
<dbReference type="PANTHER" id="PTHR30543">
    <property type="entry name" value="CHROMATE REDUCTASE"/>
    <property type="match status" value="1"/>
</dbReference>
<dbReference type="InterPro" id="IPR005025">
    <property type="entry name" value="FMN_Rdtase-like_dom"/>
</dbReference>
<evidence type="ECO:0000313" key="3">
    <source>
        <dbReference type="EMBL" id="TQM81822.1"/>
    </source>
</evidence>
<dbReference type="PANTHER" id="PTHR30543:SF21">
    <property type="entry name" value="NAD(P)H-DEPENDENT FMN REDUCTASE LOT6"/>
    <property type="match status" value="1"/>
</dbReference>
<evidence type="ECO:0000313" key="4">
    <source>
        <dbReference type="Proteomes" id="UP000316628"/>
    </source>
</evidence>
<dbReference type="InterPro" id="IPR050712">
    <property type="entry name" value="NAD(P)H-dep_reductase"/>
</dbReference>
<dbReference type="AlphaFoldDB" id="A0A543JG71"/>
<dbReference type="Gene3D" id="3.40.630.30">
    <property type="match status" value="1"/>
</dbReference>